<keyword evidence="1" id="KW-1133">Transmembrane helix</keyword>
<accession>A0ABV7MAQ7</accession>
<proteinExistence type="predicted"/>
<organism evidence="2 3">
    <name type="scientific">Parvularcula lutaonensis</name>
    <dbReference type="NCBI Taxonomy" id="491923"/>
    <lineage>
        <taxon>Bacteria</taxon>
        <taxon>Pseudomonadati</taxon>
        <taxon>Pseudomonadota</taxon>
        <taxon>Alphaproteobacteria</taxon>
        <taxon>Parvularculales</taxon>
        <taxon>Parvularculaceae</taxon>
        <taxon>Parvularcula</taxon>
    </lineage>
</organism>
<keyword evidence="3" id="KW-1185">Reference proteome</keyword>
<dbReference type="Proteomes" id="UP001595607">
    <property type="component" value="Unassembled WGS sequence"/>
</dbReference>
<sequence>MKATYTIAGLISVVSLVAIAWAADLSRAQWASFPWMPVFYLTLPVIGITIRRFWNNQSS</sequence>
<feature type="transmembrane region" description="Helical" evidence="1">
    <location>
        <begin position="32"/>
        <end position="54"/>
    </location>
</feature>
<gene>
    <name evidence="2" type="ORF">ACFONP_05265</name>
</gene>
<evidence type="ECO:0000313" key="3">
    <source>
        <dbReference type="Proteomes" id="UP001595607"/>
    </source>
</evidence>
<keyword evidence="1" id="KW-0812">Transmembrane</keyword>
<comment type="caution">
    <text evidence="2">The sequence shown here is derived from an EMBL/GenBank/DDBJ whole genome shotgun (WGS) entry which is preliminary data.</text>
</comment>
<reference evidence="3" key="1">
    <citation type="journal article" date="2019" name="Int. J. Syst. Evol. Microbiol.">
        <title>The Global Catalogue of Microorganisms (GCM) 10K type strain sequencing project: providing services to taxonomists for standard genome sequencing and annotation.</title>
        <authorList>
            <consortium name="The Broad Institute Genomics Platform"/>
            <consortium name="The Broad Institute Genome Sequencing Center for Infectious Disease"/>
            <person name="Wu L."/>
            <person name="Ma J."/>
        </authorList>
    </citation>
    <scope>NUCLEOTIDE SEQUENCE [LARGE SCALE GENOMIC DNA]</scope>
    <source>
        <strain evidence="3">KCTC 22245</strain>
    </source>
</reference>
<keyword evidence="1" id="KW-0472">Membrane</keyword>
<evidence type="ECO:0000256" key="1">
    <source>
        <dbReference type="SAM" id="Phobius"/>
    </source>
</evidence>
<evidence type="ECO:0000313" key="2">
    <source>
        <dbReference type="EMBL" id="MFC3302138.1"/>
    </source>
</evidence>
<dbReference type="RefSeq" id="WP_189574464.1">
    <property type="nucleotide sequence ID" value="NZ_BMXU01000001.1"/>
</dbReference>
<dbReference type="EMBL" id="JBHRVA010000002">
    <property type="protein sequence ID" value="MFC3302138.1"/>
    <property type="molecule type" value="Genomic_DNA"/>
</dbReference>
<protein>
    <submittedName>
        <fullName evidence="2">Uncharacterized protein</fullName>
    </submittedName>
</protein>
<name>A0ABV7MAQ7_9PROT</name>